<accession>A0A1M4SKX6</accession>
<dbReference type="PANTHER" id="PTHR30026">
    <property type="entry name" value="OUTER MEMBRANE PROTEIN TOLC"/>
    <property type="match status" value="1"/>
</dbReference>
<keyword evidence="5" id="KW-0998">Cell outer membrane</keyword>
<feature type="coiled-coil region" evidence="6">
    <location>
        <begin position="304"/>
        <end position="356"/>
    </location>
</feature>
<dbReference type="GO" id="GO:0015288">
    <property type="term" value="F:porin activity"/>
    <property type="evidence" value="ECO:0007669"/>
    <property type="project" value="TreeGrafter"/>
</dbReference>
<evidence type="ECO:0000256" key="7">
    <source>
        <dbReference type="SAM" id="SignalP"/>
    </source>
</evidence>
<dbReference type="GO" id="GO:1990281">
    <property type="term" value="C:efflux pump complex"/>
    <property type="evidence" value="ECO:0007669"/>
    <property type="project" value="TreeGrafter"/>
</dbReference>
<name>A0A1M4SKX6_9BACT</name>
<evidence type="ECO:0000256" key="5">
    <source>
        <dbReference type="ARBA" id="ARBA00023237"/>
    </source>
</evidence>
<keyword evidence="3" id="KW-0812">Transmembrane</keyword>
<comment type="subcellular location">
    <subcellularLocation>
        <location evidence="1">Cell outer membrane</location>
    </subcellularLocation>
</comment>
<dbReference type="STRING" id="1302690.BUE76_23670"/>
<feature type="signal peptide" evidence="7">
    <location>
        <begin position="1"/>
        <end position="24"/>
    </location>
</feature>
<keyword evidence="7" id="KW-0732">Signal</keyword>
<dbReference type="GO" id="GO:0009279">
    <property type="term" value="C:cell outer membrane"/>
    <property type="evidence" value="ECO:0007669"/>
    <property type="project" value="UniProtKB-SubCell"/>
</dbReference>
<evidence type="ECO:0000313" key="8">
    <source>
        <dbReference type="EMBL" id="SHE32860.1"/>
    </source>
</evidence>
<gene>
    <name evidence="8" type="ORF">SAMN05444008_101160</name>
</gene>
<evidence type="ECO:0000256" key="1">
    <source>
        <dbReference type="ARBA" id="ARBA00004442"/>
    </source>
</evidence>
<organism evidence="8 9">
    <name type="scientific">Cnuella takakiae</name>
    <dbReference type="NCBI Taxonomy" id="1302690"/>
    <lineage>
        <taxon>Bacteria</taxon>
        <taxon>Pseudomonadati</taxon>
        <taxon>Bacteroidota</taxon>
        <taxon>Chitinophagia</taxon>
        <taxon>Chitinophagales</taxon>
        <taxon>Chitinophagaceae</taxon>
        <taxon>Cnuella</taxon>
    </lineage>
</organism>
<dbReference type="InterPro" id="IPR051906">
    <property type="entry name" value="TolC-like"/>
</dbReference>
<sequence length="416" mass="47839">MMFNTKNVIGVLLLLPLTALSQQAPVLTLDTILKRIDRNNILLQTYELKAQSYRYSADAATAWMAPMVGVGTFMTPYPGQMKMEPSDAGSLMLRIEQDIPNRAKQNATRRYIESQGNVERASRAVTLNDLKAQAKRQYYSWLVAEQRIKVLEQAGDIMEMMRKIEEVRYPYNQSQLSGVYGADARIEENRNMIRMQEGEIGRARGYLNGLMNQQGNTPFQIDTSRKVFFNPAVPDSVGLSEQRGDIRRMNESIRSMELNIASMRQQRKPDFRIQYDHMYPLDAMMPNSYSVMGMVSIPIAPWASKMYKSDIKAMQLNVQAMEKERAAMLQETGGMLYGMRAEIESMQKRIQGMENKIIPSLHKALDVNILNYKENKLALPVVIDSWEALTMMQMNLLDEKAKLYQMIVDYEKELYR</sequence>
<protein>
    <submittedName>
        <fullName evidence="8">Outer membrane protein TolC</fullName>
    </submittedName>
</protein>
<evidence type="ECO:0000256" key="6">
    <source>
        <dbReference type="SAM" id="Coils"/>
    </source>
</evidence>
<dbReference type="EMBL" id="FQUO01000001">
    <property type="protein sequence ID" value="SHE32860.1"/>
    <property type="molecule type" value="Genomic_DNA"/>
</dbReference>
<proteinExistence type="predicted"/>
<keyword evidence="9" id="KW-1185">Reference proteome</keyword>
<dbReference type="RefSeq" id="WP_216820733.1">
    <property type="nucleotide sequence ID" value="NZ_FQUO01000001.1"/>
</dbReference>
<evidence type="ECO:0000256" key="4">
    <source>
        <dbReference type="ARBA" id="ARBA00023136"/>
    </source>
</evidence>
<evidence type="ECO:0000256" key="2">
    <source>
        <dbReference type="ARBA" id="ARBA00022452"/>
    </source>
</evidence>
<feature type="chain" id="PRO_5009907349" evidence="7">
    <location>
        <begin position="25"/>
        <end position="416"/>
    </location>
</feature>
<dbReference type="Gene3D" id="1.20.1600.10">
    <property type="entry name" value="Outer membrane efflux proteins (OEP)"/>
    <property type="match status" value="1"/>
</dbReference>
<keyword evidence="2" id="KW-1134">Transmembrane beta strand</keyword>
<dbReference type="GO" id="GO:0015562">
    <property type="term" value="F:efflux transmembrane transporter activity"/>
    <property type="evidence" value="ECO:0007669"/>
    <property type="project" value="InterPro"/>
</dbReference>
<evidence type="ECO:0000256" key="3">
    <source>
        <dbReference type="ARBA" id="ARBA00022692"/>
    </source>
</evidence>
<dbReference type="AlphaFoldDB" id="A0A1M4SKX6"/>
<dbReference type="Proteomes" id="UP000184368">
    <property type="component" value="Unassembled WGS sequence"/>
</dbReference>
<keyword evidence="4" id="KW-0472">Membrane</keyword>
<dbReference type="SUPFAM" id="SSF56954">
    <property type="entry name" value="Outer membrane efflux proteins (OEP)"/>
    <property type="match status" value="1"/>
</dbReference>
<keyword evidence="6" id="KW-0175">Coiled coil</keyword>
<reference evidence="8 9" key="1">
    <citation type="submission" date="2016-11" db="EMBL/GenBank/DDBJ databases">
        <authorList>
            <person name="Jaros S."/>
            <person name="Januszkiewicz K."/>
            <person name="Wedrychowicz H."/>
        </authorList>
    </citation>
    <scope>NUCLEOTIDE SEQUENCE [LARGE SCALE GENOMIC DNA]</scope>
    <source>
        <strain evidence="8 9">DSM 26897</strain>
    </source>
</reference>
<evidence type="ECO:0000313" key="9">
    <source>
        <dbReference type="Proteomes" id="UP000184368"/>
    </source>
</evidence>
<dbReference type="PANTHER" id="PTHR30026:SF20">
    <property type="entry name" value="OUTER MEMBRANE PROTEIN TOLC"/>
    <property type="match status" value="1"/>
</dbReference>